<feature type="region of interest" description="Disordered" evidence="1">
    <location>
        <begin position="509"/>
        <end position="549"/>
    </location>
</feature>
<feature type="region of interest" description="Disordered" evidence="1">
    <location>
        <begin position="451"/>
        <end position="491"/>
    </location>
</feature>
<feature type="compositionally biased region" description="Low complexity" evidence="1">
    <location>
        <begin position="523"/>
        <end position="532"/>
    </location>
</feature>
<feature type="region of interest" description="Disordered" evidence="1">
    <location>
        <begin position="356"/>
        <end position="396"/>
    </location>
</feature>
<feature type="compositionally biased region" description="Basic and acidic residues" evidence="1">
    <location>
        <begin position="363"/>
        <end position="386"/>
    </location>
</feature>
<reference evidence="2 3" key="1">
    <citation type="journal article" date="2018" name="IMA Fungus">
        <title>IMA Genome-F 9: Draft genome sequence of Annulohypoxylon stygium, Aspergillus mulundensis, Berkeleyomyces basicola (syn. Thielaviopsis basicola), Ceratocystis smalleyi, two Cercospora beticola strains, Coleophoma cylindrospora, Fusarium fracticaudum, Phialophora cf. hyalina, and Morchella septimelata.</title>
        <authorList>
            <person name="Wingfield B.D."/>
            <person name="Bills G.F."/>
            <person name="Dong Y."/>
            <person name="Huang W."/>
            <person name="Nel W.J."/>
            <person name="Swalarsk-Parry B.S."/>
            <person name="Vaghefi N."/>
            <person name="Wilken P.M."/>
            <person name="An Z."/>
            <person name="de Beer Z.W."/>
            <person name="De Vos L."/>
            <person name="Chen L."/>
            <person name="Duong T.A."/>
            <person name="Gao Y."/>
            <person name="Hammerbacher A."/>
            <person name="Kikkert J.R."/>
            <person name="Li Y."/>
            <person name="Li H."/>
            <person name="Li K."/>
            <person name="Li Q."/>
            <person name="Liu X."/>
            <person name="Ma X."/>
            <person name="Naidoo K."/>
            <person name="Pethybridge S.J."/>
            <person name="Sun J."/>
            <person name="Steenkamp E.T."/>
            <person name="van der Nest M.A."/>
            <person name="van Wyk S."/>
            <person name="Wingfield M.J."/>
            <person name="Xiong C."/>
            <person name="Yue Q."/>
            <person name="Zhang X."/>
        </authorList>
    </citation>
    <scope>NUCLEOTIDE SEQUENCE [LARGE SCALE GENOMIC DNA]</scope>
    <source>
        <strain evidence="2 3">BP 5553</strain>
    </source>
</reference>
<organism evidence="2 3">
    <name type="scientific">Venustampulla echinocandica</name>
    <dbReference type="NCBI Taxonomy" id="2656787"/>
    <lineage>
        <taxon>Eukaryota</taxon>
        <taxon>Fungi</taxon>
        <taxon>Dikarya</taxon>
        <taxon>Ascomycota</taxon>
        <taxon>Pezizomycotina</taxon>
        <taxon>Leotiomycetes</taxon>
        <taxon>Helotiales</taxon>
        <taxon>Pleuroascaceae</taxon>
        <taxon>Venustampulla</taxon>
    </lineage>
</organism>
<dbReference type="EMBL" id="NPIC01000005">
    <property type="protein sequence ID" value="RDL35966.1"/>
    <property type="molecule type" value="Genomic_DNA"/>
</dbReference>
<dbReference type="AlphaFoldDB" id="A0A370TKB6"/>
<keyword evidence="3" id="KW-1185">Reference proteome</keyword>
<proteinExistence type="predicted"/>
<protein>
    <submittedName>
        <fullName evidence="2">Uncharacterized protein</fullName>
    </submittedName>
</protein>
<feature type="region of interest" description="Disordered" evidence="1">
    <location>
        <begin position="562"/>
        <end position="589"/>
    </location>
</feature>
<dbReference type="RefSeq" id="XP_031868622.1">
    <property type="nucleotide sequence ID" value="XM_032015201.1"/>
</dbReference>
<evidence type="ECO:0000256" key="1">
    <source>
        <dbReference type="SAM" id="MobiDB-lite"/>
    </source>
</evidence>
<dbReference type="OrthoDB" id="3550792at2759"/>
<feature type="compositionally biased region" description="Polar residues" evidence="1">
    <location>
        <begin position="148"/>
        <end position="158"/>
    </location>
</feature>
<sequence length="753" mass="83769">MSIRQLPTDPNYGKVPYLCATLGYPPKETYRGGDIVMGHAETPGRKSSNLQHALLRHRNSPKISSLPIRQLRLDSDCSTSVEATEYAAGFLRIPAHQKLFQWTVEGEKRGWPVYPEENERGMPSKAEDTSSCSDSSDGSEEDDDTDYQRTSSNDQLSSFDRRLPPWERSMREHQAITKNIEIHLDFIYPLERSLEAKSHDWLTKPTFSLSTIKDIDRFAIRNLHSLDLYLPNDTAKLNRFVNDCVRYYNLGNSSFRHRRLHDRCKDLIANFVGDFVGSWMEWEHGGYGFLERHGASISKSPEFEEAWKTRHNQWWGGLIPSSVSPILDGKRLKIESSPPPRTIVNRKREPEFIDLSSVSTNDLRPENAKRQRVDHASAEDISRPSRETTSVQLDNLAKDDMDNVAYVTSGYVTRSFPASKVESSGAPTSSFSIPDKVGSDQIVDLQPFFDMLETPPRSSLPTDHAAGHHAPDPVSNASPGKPAPDPTGNAPAARLPVEVVLHTPPVVSPTTVRQVTPRVPKGSTTASSATTTDPRPVIFASTFPSPNTNPSTGITLMSTDSHAAKSELAEPSNDRSISPPATSFDRRPSSRYQLTGSFVGKVEYPHLLNSELSSKQLTRISSSTEKDGPTKPRLRFAIEDSDGMPDDDEQNLVSNKVMSGLSLADLFALVCNRSGKPKSNIAQLTFQCGWGNGAALVVDKYGGEESWTKAKARMNKHFKASQRQLPQTKEFETWVYCGDTTQTSRTDDDNEDS</sequence>
<evidence type="ECO:0000313" key="2">
    <source>
        <dbReference type="EMBL" id="RDL35966.1"/>
    </source>
</evidence>
<dbReference type="Proteomes" id="UP000254866">
    <property type="component" value="Unassembled WGS sequence"/>
</dbReference>
<accession>A0A370TKB6</accession>
<name>A0A370TKB6_9HELO</name>
<feature type="compositionally biased region" description="Basic and acidic residues" evidence="1">
    <location>
        <begin position="117"/>
        <end position="128"/>
    </location>
</feature>
<gene>
    <name evidence="2" type="ORF">BP5553_06578</name>
</gene>
<feature type="region of interest" description="Disordered" evidence="1">
    <location>
        <begin position="113"/>
        <end position="160"/>
    </location>
</feature>
<comment type="caution">
    <text evidence="2">The sequence shown here is derived from an EMBL/GenBank/DDBJ whole genome shotgun (WGS) entry which is preliminary data.</text>
</comment>
<evidence type="ECO:0000313" key="3">
    <source>
        <dbReference type="Proteomes" id="UP000254866"/>
    </source>
</evidence>
<dbReference type="GeneID" id="43599427"/>